<dbReference type="Gramene" id="ERN08426">
    <property type="protein sequence ID" value="ERN08426"/>
    <property type="gene ID" value="AMTR_s00408p00014240"/>
</dbReference>
<proteinExistence type="predicted"/>
<dbReference type="Proteomes" id="UP000017836">
    <property type="component" value="Unassembled WGS sequence"/>
</dbReference>
<protein>
    <submittedName>
        <fullName evidence="1">Uncharacterized protein</fullName>
    </submittedName>
</protein>
<organism evidence="1 2">
    <name type="scientific">Amborella trichopoda</name>
    <dbReference type="NCBI Taxonomy" id="13333"/>
    <lineage>
        <taxon>Eukaryota</taxon>
        <taxon>Viridiplantae</taxon>
        <taxon>Streptophyta</taxon>
        <taxon>Embryophyta</taxon>
        <taxon>Tracheophyta</taxon>
        <taxon>Spermatophyta</taxon>
        <taxon>Magnoliopsida</taxon>
        <taxon>Amborellales</taxon>
        <taxon>Amborellaceae</taxon>
        <taxon>Amborella</taxon>
    </lineage>
</organism>
<name>W1PL67_AMBTC</name>
<keyword evidence="2" id="KW-1185">Reference proteome</keyword>
<dbReference type="EMBL" id="KI393400">
    <property type="protein sequence ID" value="ERN08426.1"/>
    <property type="molecule type" value="Genomic_DNA"/>
</dbReference>
<dbReference type="AlphaFoldDB" id="W1PL67"/>
<sequence>MDACGEQEVLIIDKATTKAPLKRSFPFIDTAHTFGICGRTCQALTLLWKLPSHISDLCEICGRTQKEAFLLLKPFAVEESAIADFSSKHITCHHQSHHKNPS</sequence>
<gene>
    <name evidence="1" type="ORF">AMTR_s00408p00014240</name>
</gene>
<evidence type="ECO:0000313" key="1">
    <source>
        <dbReference type="EMBL" id="ERN08426.1"/>
    </source>
</evidence>
<evidence type="ECO:0000313" key="2">
    <source>
        <dbReference type="Proteomes" id="UP000017836"/>
    </source>
</evidence>
<dbReference type="HOGENOM" id="CLU_2323549_0_0_1"/>
<accession>W1PL67</accession>
<reference evidence="2" key="1">
    <citation type="journal article" date="2013" name="Science">
        <title>The Amborella genome and the evolution of flowering plants.</title>
        <authorList>
            <consortium name="Amborella Genome Project"/>
        </authorList>
    </citation>
    <scope>NUCLEOTIDE SEQUENCE [LARGE SCALE GENOMIC DNA]</scope>
</reference>